<keyword evidence="3" id="KW-1185">Reference proteome</keyword>
<feature type="domain" description="DNA2/NAM7 helicase-like C-terminal" evidence="1">
    <location>
        <begin position="2"/>
        <end position="129"/>
    </location>
</feature>
<dbReference type="Pfam" id="PF13087">
    <property type="entry name" value="AAA_12"/>
    <property type="match status" value="1"/>
</dbReference>
<dbReference type="InterPro" id="IPR041679">
    <property type="entry name" value="DNA2/NAM7-like_C"/>
</dbReference>
<dbReference type="VEuPathDB" id="FungiDB:ASPBRDRAFT_191297"/>
<accession>A0A1L9V295</accession>
<gene>
    <name evidence="2" type="ORF">ASPBRDRAFT_191297</name>
</gene>
<proteinExistence type="predicted"/>
<dbReference type="Proteomes" id="UP000184499">
    <property type="component" value="Unassembled WGS sequence"/>
</dbReference>
<dbReference type="AlphaFoldDB" id="A0A1L9V295"/>
<dbReference type="GeneID" id="93572836"/>
<sequence>MELSEHLMAAGALKGTSCCIITSYADQKKAYTNVIITSSLKVDELIERMIITGAQRETSYGIIATLSLLWEDMVPIHTVDSRQGGQANLIMGDWDVKSGEVHELGCASDSRRANVALTRAPSCLVVVADGRLIKDIG</sequence>
<dbReference type="InterPro" id="IPR027417">
    <property type="entry name" value="P-loop_NTPase"/>
</dbReference>
<dbReference type="Gene3D" id="3.40.50.300">
    <property type="entry name" value="P-loop containing nucleotide triphosphate hydrolases"/>
    <property type="match status" value="1"/>
</dbReference>
<protein>
    <recommendedName>
        <fullName evidence="1">DNA2/NAM7 helicase-like C-terminal domain-containing protein</fullName>
    </recommendedName>
</protein>
<evidence type="ECO:0000313" key="3">
    <source>
        <dbReference type="Proteomes" id="UP000184499"/>
    </source>
</evidence>
<evidence type="ECO:0000259" key="1">
    <source>
        <dbReference type="Pfam" id="PF13087"/>
    </source>
</evidence>
<dbReference type="OrthoDB" id="4526869at2759"/>
<dbReference type="EMBL" id="KV878679">
    <property type="protein sequence ID" value="OJJ78036.1"/>
    <property type="molecule type" value="Genomic_DNA"/>
</dbReference>
<reference evidence="3" key="1">
    <citation type="journal article" date="2017" name="Genome Biol.">
        <title>Comparative genomics reveals high biological diversity and specific adaptations in the industrially and medically important fungal genus Aspergillus.</title>
        <authorList>
            <person name="de Vries R.P."/>
            <person name="Riley R."/>
            <person name="Wiebenga A."/>
            <person name="Aguilar-Osorio G."/>
            <person name="Amillis S."/>
            <person name="Uchima C.A."/>
            <person name="Anderluh G."/>
            <person name="Asadollahi M."/>
            <person name="Askin M."/>
            <person name="Barry K."/>
            <person name="Battaglia E."/>
            <person name="Bayram O."/>
            <person name="Benocci T."/>
            <person name="Braus-Stromeyer S.A."/>
            <person name="Caldana C."/>
            <person name="Canovas D."/>
            <person name="Cerqueira G.C."/>
            <person name="Chen F."/>
            <person name="Chen W."/>
            <person name="Choi C."/>
            <person name="Clum A."/>
            <person name="Dos Santos R.A."/>
            <person name="Damasio A.R."/>
            <person name="Diallinas G."/>
            <person name="Emri T."/>
            <person name="Fekete E."/>
            <person name="Flipphi M."/>
            <person name="Freyberg S."/>
            <person name="Gallo A."/>
            <person name="Gournas C."/>
            <person name="Habgood R."/>
            <person name="Hainaut M."/>
            <person name="Harispe M.L."/>
            <person name="Henrissat B."/>
            <person name="Hilden K.S."/>
            <person name="Hope R."/>
            <person name="Hossain A."/>
            <person name="Karabika E."/>
            <person name="Karaffa L."/>
            <person name="Karanyi Z."/>
            <person name="Krasevec N."/>
            <person name="Kuo A."/>
            <person name="Kusch H."/>
            <person name="LaButti K."/>
            <person name="Lagendijk E.L."/>
            <person name="Lapidus A."/>
            <person name="Levasseur A."/>
            <person name="Lindquist E."/>
            <person name="Lipzen A."/>
            <person name="Logrieco A.F."/>
            <person name="MacCabe A."/>
            <person name="Maekelae M.R."/>
            <person name="Malavazi I."/>
            <person name="Melin P."/>
            <person name="Meyer V."/>
            <person name="Mielnichuk N."/>
            <person name="Miskei M."/>
            <person name="Molnar A.P."/>
            <person name="Mule G."/>
            <person name="Ngan C.Y."/>
            <person name="Orejas M."/>
            <person name="Orosz E."/>
            <person name="Ouedraogo J.P."/>
            <person name="Overkamp K.M."/>
            <person name="Park H.-S."/>
            <person name="Perrone G."/>
            <person name="Piumi F."/>
            <person name="Punt P.J."/>
            <person name="Ram A.F."/>
            <person name="Ramon A."/>
            <person name="Rauscher S."/>
            <person name="Record E."/>
            <person name="Riano-Pachon D.M."/>
            <person name="Robert V."/>
            <person name="Roehrig J."/>
            <person name="Ruller R."/>
            <person name="Salamov A."/>
            <person name="Salih N.S."/>
            <person name="Samson R.A."/>
            <person name="Sandor E."/>
            <person name="Sanguinetti M."/>
            <person name="Schuetze T."/>
            <person name="Sepcic K."/>
            <person name="Shelest E."/>
            <person name="Sherlock G."/>
            <person name="Sophianopoulou V."/>
            <person name="Squina F.M."/>
            <person name="Sun H."/>
            <person name="Susca A."/>
            <person name="Todd R.B."/>
            <person name="Tsang A."/>
            <person name="Unkles S.E."/>
            <person name="van de Wiele N."/>
            <person name="van Rossen-Uffink D."/>
            <person name="Oliveira J.V."/>
            <person name="Vesth T.C."/>
            <person name="Visser J."/>
            <person name="Yu J.-H."/>
            <person name="Zhou M."/>
            <person name="Andersen M.R."/>
            <person name="Archer D.B."/>
            <person name="Baker S.E."/>
            <person name="Benoit I."/>
            <person name="Brakhage A.A."/>
            <person name="Braus G.H."/>
            <person name="Fischer R."/>
            <person name="Frisvad J.C."/>
            <person name="Goldman G.H."/>
            <person name="Houbraken J."/>
            <person name="Oakley B."/>
            <person name="Pocsi I."/>
            <person name="Scazzocchio C."/>
            <person name="Seiboth B."/>
            <person name="vanKuyk P.A."/>
            <person name="Wortman J."/>
            <person name="Dyer P.S."/>
            <person name="Grigoriev I.V."/>
        </authorList>
    </citation>
    <scope>NUCLEOTIDE SEQUENCE [LARGE SCALE GENOMIC DNA]</scope>
    <source>
        <strain evidence="3">CBS 101740 / IMI 381727 / IBT 21946</strain>
    </source>
</reference>
<organism evidence="2 3">
    <name type="scientific">Aspergillus brasiliensis (strain CBS 101740 / IMI 381727 / IBT 21946)</name>
    <dbReference type="NCBI Taxonomy" id="767769"/>
    <lineage>
        <taxon>Eukaryota</taxon>
        <taxon>Fungi</taxon>
        <taxon>Dikarya</taxon>
        <taxon>Ascomycota</taxon>
        <taxon>Pezizomycotina</taxon>
        <taxon>Eurotiomycetes</taxon>
        <taxon>Eurotiomycetidae</taxon>
        <taxon>Eurotiales</taxon>
        <taxon>Aspergillaceae</taxon>
        <taxon>Aspergillus</taxon>
        <taxon>Aspergillus subgen. Circumdati</taxon>
    </lineage>
</organism>
<dbReference type="RefSeq" id="XP_067485283.1">
    <property type="nucleotide sequence ID" value="XM_067620348.1"/>
</dbReference>
<name>A0A1L9V295_ASPBC</name>
<dbReference type="STRING" id="767769.A0A1L9V295"/>
<evidence type="ECO:0000313" key="2">
    <source>
        <dbReference type="EMBL" id="OJJ78036.1"/>
    </source>
</evidence>